<evidence type="ECO:0000313" key="2">
    <source>
        <dbReference type="EMBL" id="SMX49916.1"/>
    </source>
</evidence>
<proteinExistence type="predicted"/>
<sequence length="53" mass="5933">MLFELPFRQTSGMVASLLHFRDTTDWPVPDYSTLSRRQKTPEVQIPGAILAGG</sequence>
<evidence type="ECO:0000313" key="3">
    <source>
        <dbReference type="Proteomes" id="UP000207598"/>
    </source>
</evidence>
<dbReference type="AlphaFoldDB" id="A0A238L6H7"/>
<dbReference type="InterPro" id="IPR025668">
    <property type="entry name" value="Tnp_DDE_dom"/>
</dbReference>
<feature type="domain" description="Transposase DDE" evidence="1">
    <location>
        <begin position="2"/>
        <end position="46"/>
    </location>
</feature>
<dbReference type="Proteomes" id="UP000207598">
    <property type="component" value="Unassembled WGS sequence"/>
</dbReference>
<evidence type="ECO:0000259" key="1">
    <source>
        <dbReference type="Pfam" id="PF13737"/>
    </source>
</evidence>
<reference evidence="2 3" key="1">
    <citation type="submission" date="2017-05" db="EMBL/GenBank/DDBJ databases">
        <authorList>
            <person name="Song R."/>
            <person name="Chenine A.L."/>
            <person name="Ruprecht R.M."/>
        </authorList>
    </citation>
    <scope>NUCLEOTIDE SEQUENCE [LARGE SCALE GENOMIC DNA]</scope>
    <source>
        <strain evidence="2 3">CECT 8898</strain>
    </source>
</reference>
<dbReference type="Pfam" id="PF13737">
    <property type="entry name" value="DDE_Tnp_1_5"/>
    <property type="match status" value="1"/>
</dbReference>
<accession>A0A238L6H7</accession>
<organism evidence="2 3">
    <name type="scientific">Maliponia aquimaris</name>
    <dbReference type="NCBI Taxonomy" id="1673631"/>
    <lineage>
        <taxon>Bacteria</taxon>
        <taxon>Pseudomonadati</taxon>
        <taxon>Pseudomonadota</taxon>
        <taxon>Alphaproteobacteria</taxon>
        <taxon>Rhodobacterales</taxon>
        <taxon>Paracoccaceae</taxon>
        <taxon>Maliponia</taxon>
    </lineage>
</organism>
<name>A0A238L6H7_9RHOB</name>
<protein>
    <recommendedName>
        <fullName evidence="1">Transposase DDE domain-containing protein</fullName>
    </recommendedName>
</protein>
<gene>
    <name evidence="2" type="ORF">MAA8898_04502</name>
</gene>
<keyword evidence="3" id="KW-1185">Reference proteome</keyword>
<dbReference type="EMBL" id="FXYF01000018">
    <property type="protein sequence ID" value="SMX49916.1"/>
    <property type="molecule type" value="Genomic_DNA"/>
</dbReference>